<dbReference type="InterPro" id="IPR001387">
    <property type="entry name" value="Cro/C1-type_HTH"/>
</dbReference>
<dbReference type="CDD" id="cd00093">
    <property type="entry name" value="HTH_XRE"/>
    <property type="match status" value="1"/>
</dbReference>
<dbReference type="Pfam" id="PF01381">
    <property type="entry name" value="HTH_3"/>
    <property type="match status" value="1"/>
</dbReference>
<dbReference type="SMART" id="SM00530">
    <property type="entry name" value="HTH_XRE"/>
    <property type="match status" value="1"/>
</dbReference>
<dbReference type="InterPro" id="IPR052345">
    <property type="entry name" value="Rad_response_metalloprotease"/>
</dbReference>
<evidence type="ECO:0000313" key="4">
    <source>
        <dbReference type="Proteomes" id="UP001163166"/>
    </source>
</evidence>
<dbReference type="Pfam" id="PF06114">
    <property type="entry name" value="Peptidase_M78"/>
    <property type="match status" value="1"/>
</dbReference>
<evidence type="ECO:0000313" key="3">
    <source>
        <dbReference type="EMBL" id="UYO41003.1"/>
    </source>
</evidence>
<dbReference type="AlphaFoldDB" id="A0AAX3E1Y1"/>
<dbReference type="Gene3D" id="1.10.10.2910">
    <property type="match status" value="1"/>
</dbReference>
<dbReference type="PROSITE" id="PS50943">
    <property type="entry name" value="HTH_CROC1"/>
    <property type="match status" value="1"/>
</dbReference>
<sequence>MIKNERQYKLTRSQAQKFETALKNFSELALLRDGFNPILIKAQRDALESQLKSLNAEISTYEALKHGRIRTLSTSDISELGKKFIEARIAQNLTQKELAIRLGMKEQQVQRYEKEHYASASLERVVEIADALGITTQLQLTFDKPNERYSPSPLPSETLSKLPVKEIRARGWLRSINPNITKANLASVLEAFIEPAFSKTGTSLLRQGKRKNADLDEHALLAWKARVIWRARAEKPKEAPNFRDLSWLKTFKEFTGQERGPALAVEYLKQKGILVLFERHLPKTHLDGAALLVDDRILTIALTLRHDRLDNFWFVLLHELGHIIQHRDSGLRQGFFDEDEAQPVDKLEREADEFAKNTLLPTELWLSSLIRFTQSSEQIVEFAKENRISAAIVAGWIRRERSDYSIFSDLIGQGKVKSTLREAGLLEITDASDK</sequence>
<proteinExistence type="inferred from homology"/>
<dbReference type="EMBL" id="CP076676">
    <property type="protein sequence ID" value="UYO41003.1"/>
    <property type="molecule type" value="Genomic_DNA"/>
</dbReference>
<dbReference type="PANTHER" id="PTHR43236">
    <property type="entry name" value="ANTITOXIN HIGA1"/>
    <property type="match status" value="1"/>
</dbReference>
<dbReference type="Proteomes" id="UP001163166">
    <property type="component" value="Chromosome"/>
</dbReference>
<dbReference type="SUPFAM" id="SSF47413">
    <property type="entry name" value="lambda repressor-like DNA-binding domains"/>
    <property type="match status" value="1"/>
</dbReference>
<comment type="similarity">
    <text evidence="1">Belongs to the short-chain fatty acyl-CoA assimilation regulator (ScfR) family.</text>
</comment>
<evidence type="ECO:0000256" key="1">
    <source>
        <dbReference type="ARBA" id="ARBA00007227"/>
    </source>
</evidence>
<protein>
    <submittedName>
        <fullName evidence="3">XRE family transcriptional regulator</fullName>
    </submittedName>
</protein>
<gene>
    <name evidence="3" type="ORF">KQX62_06785</name>
</gene>
<feature type="domain" description="HTH cro/C1-type" evidence="2">
    <location>
        <begin position="84"/>
        <end position="139"/>
    </location>
</feature>
<dbReference type="Gene3D" id="1.10.260.40">
    <property type="entry name" value="lambda repressor-like DNA-binding domains"/>
    <property type="match status" value="1"/>
</dbReference>
<dbReference type="PANTHER" id="PTHR43236:SF2">
    <property type="entry name" value="BLL0069 PROTEIN"/>
    <property type="match status" value="1"/>
</dbReference>
<dbReference type="RefSeq" id="WP_264075855.1">
    <property type="nucleotide sequence ID" value="NZ_CP076676.1"/>
</dbReference>
<dbReference type="InterPro" id="IPR010359">
    <property type="entry name" value="IrrE_HExxH"/>
</dbReference>
<dbReference type="GO" id="GO:0003677">
    <property type="term" value="F:DNA binding"/>
    <property type="evidence" value="ECO:0007669"/>
    <property type="project" value="InterPro"/>
</dbReference>
<evidence type="ECO:0000259" key="2">
    <source>
        <dbReference type="PROSITE" id="PS50943"/>
    </source>
</evidence>
<reference evidence="3" key="1">
    <citation type="journal article" date="2022" name="Biol. Control">
        <title>In silico genomic analysis of Rhodopseudomonas palustris strains revealed potential biocontrol agents and crop yield enhancers.</title>
        <authorList>
            <person name="Surachat K."/>
            <person name="Kantachote D."/>
            <person name="Deachamag P."/>
            <person name="Wonglapsuwan M."/>
        </authorList>
    </citation>
    <scope>NUCLEOTIDE SEQUENCE</scope>
    <source>
        <strain evidence="3">TLS06</strain>
    </source>
</reference>
<accession>A0AAX3E1Y1</accession>
<dbReference type="InterPro" id="IPR010982">
    <property type="entry name" value="Lambda_DNA-bd_dom_sf"/>
</dbReference>
<organism evidence="3 4">
    <name type="scientific">Rhodopseudomonas palustris</name>
    <dbReference type="NCBI Taxonomy" id="1076"/>
    <lineage>
        <taxon>Bacteria</taxon>
        <taxon>Pseudomonadati</taxon>
        <taxon>Pseudomonadota</taxon>
        <taxon>Alphaproteobacteria</taxon>
        <taxon>Hyphomicrobiales</taxon>
        <taxon>Nitrobacteraceae</taxon>
        <taxon>Rhodopseudomonas</taxon>
    </lineage>
</organism>
<name>A0AAX3E1Y1_RHOPL</name>